<dbReference type="InterPro" id="IPR045023">
    <property type="entry name" value="FATA/B"/>
</dbReference>
<name>A0A2S6FVN4_9CLOT</name>
<proteinExistence type="inferred from homology"/>
<feature type="domain" description="Acyl-ACP thioesterase-like C-terminal" evidence="9">
    <location>
        <begin position="151"/>
        <end position="247"/>
    </location>
</feature>
<dbReference type="OrthoDB" id="9801517at2"/>
<dbReference type="InterPro" id="IPR029069">
    <property type="entry name" value="HotDog_dom_sf"/>
</dbReference>
<evidence type="ECO:0000256" key="3">
    <source>
        <dbReference type="ARBA" id="ARBA00022801"/>
    </source>
</evidence>
<keyword evidence="4" id="KW-0276">Fatty acid metabolism</keyword>
<evidence type="ECO:0000256" key="5">
    <source>
        <dbReference type="ARBA" id="ARBA00022946"/>
    </source>
</evidence>
<dbReference type="Proteomes" id="UP000239863">
    <property type="component" value="Unassembled WGS sequence"/>
</dbReference>
<evidence type="ECO:0000259" key="8">
    <source>
        <dbReference type="Pfam" id="PF01643"/>
    </source>
</evidence>
<dbReference type="PANTHER" id="PTHR31727">
    <property type="entry name" value="OLEOYL-ACYL CARRIER PROTEIN THIOESTERASE 1, CHLOROPLASTIC"/>
    <property type="match status" value="1"/>
</dbReference>
<reference evidence="10 11" key="1">
    <citation type="submission" date="2018-02" db="EMBL/GenBank/DDBJ databases">
        <title>Genomic Encyclopedia of Archaeal and Bacterial Type Strains, Phase II (KMG-II): from individual species to whole genera.</title>
        <authorList>
            <person name="Goeker M."/>
        </authorList>
    </citation>
    <scope>NUCLEOTIDE SEQUENCE [LARGE SCALE GENOMIC DNA]</scope>
    <source>
        <strain evidence="10 11">DSM 15099</strain>
    </source>
</reference>
<evidence type="ECO:0000256" key="6">
    <source>
        <dbReference type="ARBA" id="ARBA00023098"/>
    </source>
</evidence>
<keyword evidence="3" id="KW-0378">Hydrolase</keyword>
<protein>
    <submittedName>
        <fullName evidence="10">Acyl-ACP thioesterase</fullName>
    </submittedName>
</protein>
<dbReference type="Pfam" id="PF01643">
    <property type="entry name" value="Acyl-ACP_TE"/>
    <property type="match status" value="1"/>
</dbReference>
<dbReference type="CDD" id="cd00586">
    <property type="entry name" value="4HBT"/>
    <property type="match status" value="2"/>
</dbReference>
<sequence length="252" mass="29659">MRGIITAKQYEIYYHDIDYNRNALITSLVNFFGDVATYQSEELGIGLDYLKSNNAAWVLYKWDIDIVRFPKYGEKIIVKTSAYSLKKFYAFREHEVCDENGNIIGTAKSVWFLIDIEKRKPIRILKSLYKAYNIDEKCNEELNIDKIKNLTKVDNEENFTIRYSDIDTNRHVNNAKYISWAIEAVPLEKMLKYTLKRIKVVYKKETRYGHSITSQVQIYDNGDTMDCIHRILDDEGKEVTLLETSWISNQEN</sequence>
<keyword evidence="5" id="KW-0809">Transit peptide</keyword>
<accession>A0A2S6FVN4</accession>
<dbReference type="AlphaFoldDB" id="A0A2S6FVN4"/>
<keyword evidence="6" id="KW-0443">Lipid metabolism</keyword>
<keyword evidence="2" id="KW-0444">Lipid biosynthesis</keyword>
<evidence type="ECO:0000256" key="2">
    <source>
        <dbReference type="ARBA" id="ARBA00022516"/>
    </source>
</evidence>
<comment type="caution">
    <text evidence="10">The sequence shown here is derived from an EMBL/GenBank/DDBJ whole genome shotgun (WGS) entry which is preliminary data.</text>
</comment>
<organism evidence="10 11">
    <name type="scientific">Clostridium algidicarnis DSM 15099</name>
    <dbReference type="NCBI Taxonomy" id="1121295"/>
    <lineage>
        <taxon>Bacteria</taxon>
        <taxon>Bacillati</taxon>
        <taxon>Bacillota</taxon>
        <taxon>Clostridia</taxon>
        <taxon>Eubacteriales</taxon>
        <taxon>Clostridiaceae</taxon>
        <taxon>Clostridium</taxon>
    </lineage>
</organism>
<evidence type="ECO:0000313" key="11">
    <source>
        <dbReference type="Proteomes" id="UP000239863"/>
    </source>
</evidence>
<dbReference type="InterPro" id="IPR049427">
    <property type="entry name" value="Acyl-ACP_TE_C"/>
</dbReference>
<evidence type="ECO:0000256" key="4">
    <source>
        <dbReference type="ARBA" id="ARBA00022832"/>
    </source>
</evidence>
<keyword evidence="7" id="KW-0275">Fatty acid biosynthesis</keyword>
<evidence type="ECO:0000256" key="1">
    <source>
        <dbReference type="ARBA" id="ARBA00006500"/>
    </source>
</evidence>
<evidence type="ECO:0000313" key="10">
    <source>
        <dbReference type="EMBL" id="PPK46899.1"/>
    </source>
</evidence>
<evidence type="ECO:0000256" key="7">
    <source>
        <dbReference type="ARBA" id="ARBA00023160"/>
    </source>
</evidence>
<gene>
    <name evidence="10" type="ORF">BD821_11522</name>
</gene>
<dbReference type="RefSeq" id="WP_104410385.1">
    <property type="nucleotide sequence ID" value="NZ_PTIS01000015.1"/>
</dbReference>
<evidence type="ECO:0000259" key="9">
    <source>
        <dbReference type="Pfam" id="PF20791"/>
    </source>
</evidence>
<dbReference type="InterPro" id="IPR002864">
    <property type="entry name" value="Acyl-ACP_thioesterase_NHD"/>
</dbReference>
<feature type="domain" description="Acyl-ACP thioesterase N-terminal hotdog" evidence="8">
    <location>
        <begin position="6"/>
        <end position="132"/>
    </location>
</feature>
<dbReference type="EMBL" id="PTIS01000015">
    <property type="protein sequence ID" value="PPK46899.1"/>
    <property type="molecule type" value="Genomic_DNA"/>
</dbReference>
<dbReference type="SUPFAM" id="SSF54637">
    <property type="entry name" value="Thioesterase/thiol ester dehydrase-isomerase"/>
    <property type="match status" value="2"/>
</dbReference>
<dbReference type="GO" id="GO:0000036">
    <property type="term" value="F:acyl carrier activity"/>
    <property type="evidence" value="ECO:0007669"/>
    <property type="project" value="TreeGrafter"/>
</dbReference>
<dbReference type="STRING" id="37659.GCA_000703125_00967"/>
<dbReference type="Gene3D" id="3.10.129.10">
    <property type="entry name" value="Hotdog Thioesterase"/>
    <property type="match status" value="1"/>
</dbReference>
<dbReference type="GO" id="GO:0016297">
    <property type="term" value="F:fatty acyl-[ACP] hydrolase activity"/>
    <property type="evidence" value="ECO:0007669"/>
    <property type="project" value="InterPro"/>
</dbReference>
<dbReference type="Pfam" id="PF20791">
    <property type="entry name" value="Acyl-ACP_TE_C"/>
    <property type="match status" value="1"/>
</dbReference>
<dbReference type="PANTHER" id="PTHR31727:SF6">
    <property type="entry name" value="OLEOYL-ACYL CARRIER PROTEIN THIOESTERASE 1, CHLOROPLASTIC"/>
    <property type="match status" value="1"/>
</dbReference>
<comment type="similarity">
    <text evidence="1">Belongs to the acyl-ACP thioesterase family.</text>
</comment>